<dbReference type="InterPro" id="IPR002048">
    <property type="entry name" value="EF_hand_dom"/>
</dbReference>
<dbReference type="PANTHER" id="PTHR46720:SF3">
    <property type="entry name" value="FAD-BINDING DOMAIN-CONTAINING PROTEIN-RELATED"/>
    <property type="match status" value="1"/>
</dbReference>
<sequence>MSTTALRIAIIGGGLAGITLANALVRIPHLDVQVYESAPEFSERGAALGLSSNALTALQHILPSAQDLLSKAGAVPMNSTRFLLGSGPHAGTLIADLGAQEQSLVVHRASLLQITFQDGSVGAFDAVIGADGIFSSVRNYVLQDDAEECAASPGGFWDSRNVVSFEKVKATLGEQYFDVDRQYAWMGDGAFLMHDVLENRTMVQCVVSAVEKDPPQDRKRNLTRESLNETLGSWISGPVGAGMLTLEQSNPQGYSQWEHKSTPTYANGRVCIMGDAAHATTPWQGAGAGQAFEDAAVLGALLGSTTSAEGIEAAFKAYDINKDIGLDPDKLRNALATRWAFIFAMDLETHKQEALEKMRQIRREEAERK</sequence>
<dbReference type="AlphaFoldDB" id="M7T1Y6"/>
<gene>
    <name evidence="7" type="ORF">UCREL1_2098</name>
</gene>
<dbReference type="Pfam" id="PF01494">
    <property type="entry name" value="FAD_binding_3"/>
    <property type="match status" value="1"/>
</dbReference>
<dbReference type="SUPFAM" id="SSF51905">
    <property type="entry name" value="FAD/NAD(P)-binding domain"/>
    <property type="match status" value="1"/>
</dbReference>
<evidence type="ECO:0000256" key="2">
    <source>
        <dbReference type="ARBA" id="ARBA00007992"/>
    </source>
</evidence>
<dbReference type="GO" id="GO:0005509">
    <property type="term" value="F:calcium ion binding"/>
    <property type="evidence" value="ECO:0007669"/>
    <property type="project" value="InterPro"/>
</dbReference>
<evidence type="ECO:0000259" key="6">
    <source>
        <dbReference type="PROSITE" id="PS50222"/>
    </source>
</evidence>
<keyword evidence="4" id="KW-0274">FAD</keyword>
<dbReference type="EMBL" id="KB705757">
    <property type="protein sequence ID" value="EMR70863.1"/>
    <property type="molecule type" value="Genomic_DNA"/>
</dbReference>
<evidence type="ECO:0000313" key="8">
    <source>
        <dbReference type="Proteomes" id="UP000012174"/>
    </source>
</evidence>
<accession>M7T1Y6</accession>
<dbReference type="Gene3D" id="3.50.50.60">
    <property type="entry name" value="FAD/NAD(P)-binding domain"/>
    <property type="match status" value="1"/>
</dbReference>
<keyword evidence="3" id="KW-0285">Flavoprotein</keyword>
<evidence type="ECO:0000256" key="5">
    <source>
        <dbReference type="ARBA" id="ARBA00023002"/>
    </source>
</evidence>
<dbReference type="Proteomes" id="UP000012174">
    <property type="component" value="Unassembled WGS sequence"/>
</dbReference>
<dbReference type="KEGG" id="ela:UCREL1_2098"/>
<dbReference type="InterPro" id="IPR051104">
    <property type="entry name" value="FAD_monoxygenase"/>
</dbReference>
<evidence type="ECO:0000256" key="4">
    <source>
        <dbReference type="ARBA" id="ARBA00022827"/>
    </source>
</evidence>
<evidence type="ECO:0000256" key="3">
    <source>
        <dbReference type="ARBA" id="ARBA00022630"/>
    </source>
</evidence>
<dbReference type="OMA" id="TFNTIRW"/>
<evidence type="ECO:0000313" key="7">
    <source>
        <dbReference type="EMBL" id="EMR70863.1"/>
    </source>
</evidence>
<evidence type="ECO:0000256" key="1">
    <source>
        <dbReference type="ARBA" id="ARBA00005179"/>
    </source>
</evidence>
<dbReference type="InterPro" id="IPR036188">
    <property type="entry name" value="FAD/NAD-bd_sf"/>
</dbReference>
<dbReference type="PRINTS" id="PR00420">
    <property type="entry name" value="RNGMNOXGNASE"/>
</dbReference>
<organism evidence="7 8">
    <name type="scientific">Eutypa lata (strain UCR-EL1)</name>
    <name type="common">Grapevine dieback disease fungus</name>
    <name type="synonym">Eutypa armeniacae</name>
    <dbReference type="NCBI Taxonomy" id="1287681"/>
    <lineage>
        <taxon>Eukaryota</taxon>
        <taxon>Fungi</taxon>
        <taxon>Dikarya</taxon>
        <taxon>Ascomycota</taxon>
        <taxon>Pezizomycotina</taxon>
        <taxon>Sordariomycetes</taxon>
        <taxon>Xylariomycetidae</taxon>
        <taxon>Xylariales</taxon>
        <taxon>Diatrypaceae</taxon>
        <taxon>Eutypa</taxon>
    </lineage>
</organism>
<dbReference type="GO" id="GO:0071949">
    <property type="term" value="F:FAD binding"/>
    <property type="evidence" value="ECO:0007669"/>
    <property type="project" value="InterPro"/>
</dbReference>
<comment type="pathway">
    <text evidence="1">Secondary metabolite biosynthesis.</text>
</comment>
<feature type="domain" description="EF-hand" evidence="6">
    <location>
        <begin position="306"/>
        <end position="341"/>
    </location>
</feature>
<dbReference type="PROSITE" id="PS50222">
    <property type="entry name" value="EF_HAND_2"/>
    <property type="match status" value="1"/>
</dbReference>
<dbReference type="HOGENOM" id="CLU_009665_6_5_1"/>
<dbReference type="GO" id="GO:0044550">
    <property type="term" value="P:secondary metabolite biosynthetic process"/>
    <property type="evidence" value="ECO:0007669"/>
    <property type="project" value="TreeGrafter"/>
</dbReference>
<comment type="similarity">
    <text evidence="2">Belongs to the paxM FAD-dependent monooxygenase family.</text>
</comment>
<reference evidence="8" key="1">
    <citation type="journal article" date="2013" name="Genome Announc.">
        <title>Draft genome sequence of the grapevine dieback fungus Eutypa lata UCR-EL1.</title>
        <authorList>
            <person name="Blanco-Ulate B."/>
            <person name="Rolshausen P.E."/>
            <person name="Cantu D."/>
        </authorList>
    </citation>
    <scope>NUCLEOTIDE SEQUENCE [LARGE SCALE GENOMIC DNA]</scope>
    <source>
        <strain evidence="8">UCR-EL1</strain>
    </source>
</reference>
<keyword evidence="8" id="KW-1185">Reference proteome</keyword>
<proteinExistence type="inferred from homology"/>
<dbReference type="OrthoDB" id="16820at2759"/>
<name>M7T1Y6_EUTLA</name>
<keyword evidence="5" id="KW-0560">Oxidoreductase</keyword>
<protein>
    <submittedName>
        <fullName evidence="7">Putative salicylate hydroxylase protein</fullName>
    </submittedName>
</protein>
<dbReference type="GO" id="GO:0016491">
    <property type="term" value="F:oxidoreductase activity"/>
    <property type="evidence" value="ECO:0007669"/>
    <property type="project" value="UniProtKB-KW"/>
</dbReference>
<dbReference type="InterPro" id="IPR002938">
    <property type="entry name" value="FAD-bd"/>
</dbReference>
<dbReference type="STRING" id="1287681.M7T1Y6"/>
<dbReference type="PANTHER" id="PTHR46720">
    <property type="entry name" value="HYDROXYLASE, PUTATIVE (AFU_ORTHOLOGUE AFUA_3G01460)-RELATED"/>
    <property type="match status" value="1"/>
</dbReference>